<organism evidence="1 2">
    <name type="scientific">Panicum virgatum</name>
    <name type="common">Blackwell switchgrass</name>
    <dbReference type="NCBI Taxonomy" id="38727"/>
    <lineage>
        <taxon>Eukaryota</taxon>
        <taxon>Viridiplantae</taxon>
        <taxon>Streptophyta</taxon>
        <taxon>Embryophyta</taxon>
        <taxon>Tracheophyta</taxon>
        <taxon>Spermatophyta</taxon>
        <taxon>Magnoliopsida</taxon>
        <taxon>Liliopsida</taxon>
        <taxon>Poales</taxon>
        <taxon>Poaceae</taxon>
        <taxon>PACMAD clade</taxon>
        <taxon>Panicoideae</taxon>
        <taxon>Panicodae</taxon>
        <taxon>Paniceae</taxon>
        <taxon>Panicinae</taxon>
        <taxon>Panicum</taxon>
        <taxon>Panicum sect. Hiantes</taxon>
    </lineage>
</organism>
<comment type="caution">
    <text evidence="1">The sequence shown here is derived from an EMBL/GenBank/DDBJ whole genome shotgun (WGS) entry which is preliminary data.</text>
</comment>
<dbReference type="EMBL" id="CM029048">
    <property type="protein sequence ID" value="KAG2577924.1"/>
    <property type="molecule type" value="Genomic_DNA"/>
</dbReference>
<dbReference type="AlphaFoldDB" id="A0A8T0QXP8"/>
<reference evidence="1" key="1">
    <citation type="submission" date="2020-05" db="EMBL/GenBank/DDBJ databases">
        <title>WGS assembly of Panicum virgatum.</title>
        <authorList>
            <person name="Lovell J.T."/>
            <person name="Jenkins J."/>
            <person name="Shu S."/>
            <person name="Juenger T.E."/>
            <person name="Schmutz J."/>
        </authorList>
    </citation>
    <scope>NUCLEOTIDE SEQUENCE</scope>
    <source>
        <strain evidence="1">AP13</strain>
    </source>
</reference>
<sequence length="79" mass="9400">MVWYVLNNCSQVEKYVRMFREELQTAGVHNFERKIRLGFQTWFSNHIMRLRDTHQDKIDEDLFSLACALILESGNTPHA</sequence>
<gene>
    <name evidence="1" type="ORF">PVAP13_6NG156103</name>
</gene>
<protein>
    <submittedName>
        <fullName evidence="1">Uncharacterized protein</fullName>
    </submittedName>
</protein>
<evidence type="ECO:0000313" key="1">
    <source>
        <dbReference type="EMBL" id="KAG2577924.1"/>
    </source>
</evidence>
<dbReference type="Proteomes" id="UP000823388">
    <property type="component" value="Chromosome 6N"/>
</dbReference>
<keyword evidence="2" id="KW-1185">Reference proteome</keyword>
<name>A0A8T0QXP8_PANVG</name>
<accession>A0A8T0QXP8</accession>
<evidence type="ECO:0000313" key="2">
    <source>
        <dbReference type="Proteomes" id="UP000823388"/>
    </source>
</evidence>
<proteinExistence type="predicted"/>